<dbReference type="Proteomes" id="UP000188268">
    <property type="component" value="Unassembled WGS sequence"/>
</dbReference>
<dbReference type="Gene3D" id="2.40.70.10">
    <property type="entry name" value="Acid Proteases"/>
    <property type="match status" value="1"/>
</dbReference>
<keyword evidence="4" id="KW-1185">Reference proteome</keyword>
<gene>
    <name evidence="3" type="ORF">CCACVL1_02838</name>
</gene>
<feature type="compositionally biased region" description="Low complexity" evidence="1">
    <location>
        <begin position="134"/>
        <end position="160"/>
    </location>
</feature>
<dbReference type="EMBL" id="AWWV01006259">
    <property type="protein sequence ID" value="OMP02310.1"/>
    <property type="molecule type" value="Genomic_DNA"/>
</dbReference>
<name>A0A1R3K5E5_COCAP</name>
<dbReference type="InterPro" id="IPR005162">
    <property type="entry name" value="Retrotrans_gag_dom"/>
</dbReference>
<feature type="compositionally biased region" description="Polar residues" evidence="1">
    <location>
        <begin position="426"/>
        <end position="437"/>
    </location>
</feature>
<protein>
    <submittedName>
        <fullName evidence="3">Retrotransposon gag protein</fullName>
    </submittedName>
</protein>
<feature type="region of interest" description="Disordered" evidence="1">
    <location>
        <begin position="510"/>
        <end position="529"/>
    </location>
</feature>
<dbReference type="PANTHER" id="PTHR33223">
    <property type="entry name" value="CCHC-TYPE DOMAIN-CONTAINING PROTEIN"/>
    <property type="match status" value="1"/>
</dbReference>
<organism evidence="3 4">
    <name type="scientific">Corchorus capsularis</name>
    <name type="common">Jute</name>
    <dbReference type="NCBI Taxonomy" id="210143"/>
    <lineage>
        <taxon>Eukaryota</taxon>
        <taxon>Viridiplantae</taxon>
        <taxon>Streptophyta</taxon>
        <taxon>Embryophyta</taxon>
        <taxon>Tracheophyta</taxon>
        <taxon>Spermatophyta</taxon>
        <taxon>Magnoliopsida</taxon>
        <taxon>eudicotyledons</taxon>
        <taxon>Gunneridae</taxon>
        <taxon>Pentapetalae</taxon>
        <taxon>rosids</taxon>
        <taxon>malvids</taxon>
        <taxon>Malvales</taxon>
        <taxon>Malvaceae</taxon>
        <taxon>Grewioideae</taxon>
        <taxon>Apeibeae</taxon>
        <taxon>Corchorus</taxon>
    </lineage>
</organism>
<feature type="domain" description="Retrotransposon gag" evidence="2">
    <location>
        <begin position="245"/>
        <end position="335"/>
    </location>
</feature>
<reference evidence="3 4" key="1">
    <citation type="submission" date="2013-09" db="EMBL/GenBank/DDBJ databases">
        <title>Corchorus capsularis genome sequencing.</title>
        <authorList>
            <person name="Alam M."/>
            <person name="Haque M.S."/>
            <person name="Islam M.S."/>
            <person name="Emdad E.M."/>
            <person name="Islam M.M."/>
            <person name="Ahmed B."/>
            <person name="Halim A."/>
            <person name="Hossen Q.M.M."/>
            <person name="Hossain M.Z."/>
            <person name="Ahmed R."/>
            <person name="Khan M.M."/>
            <person name="Islam R."/>
            <person name="Rashid M.M."/>
            <person name="Khan S.A."/>
            <person name="Rahman M.S."/>
            <person name="Alam M."/>
        </authorList>
    </citation>
    <scope>NUCLEOTIDE SEQUENCE [LARGE SCALE GENOMIC DNA]</scope>
    <source>
        <strain evidence="4">cv. CVL-1</strain>
        <tissue evidence="3">Whole seedling</tissue>
    </source>
</reference>
<evidence type="ECO:0000313" key="3">
    <source>
        <dbReference type="EMBL" id="OMP02310.1"/>
    </source>
</evidence>
<dbReference type="Gramene" id="OMP02310">
    <property type="protein sequence ID" value="OMP02310"/>
    <property type="gene ID" value="CCACVL1_02838"/>
</dbReference>
<comment type="caution">
    <text evidence="3">The sequence shown here is derived from an EMBL/GenBank/DDBJ whole genome shotgun (WGS) entry which is preliminary data.</text>
</comment>
<evidence type="ECO:0000256" key="1">
    <source>
        <dbReference type="SAM" id="MobiDB-lite"/>
    </source>
</evidence>
<proteinExistence type="predicted"/>
<feature type="region of interest" description="Disordered" evidence="1">
    <location>
        <begin position="415"/>
        <end position="440"/>
    </location>
</feature>
<feature type="domain" description="Retrotransposon gag" evidence="2">
    <location>
        <begin position="758"/>
        <end position="810"/>
    </location>
</feature>
<sequence length="920" mass="104353">MSRCVIALEDMGREANDMGRQAYHMGPQLESRHATSKHMGAGDMGAEANDLGAQANHMGTQGASGCSHARAKHATMHVFTLKFLHLFPDLATFLCCMPNTRSSGTKDLEFNSEPERTLFVLRKENLFREQGGDSSTPSSQASSPRSTTSSSSLESQSPRENMAKENNNNRTLRELAAPNVTTQRLTIQYPTNEENFEIKSGFIHLLPKFHGMPGEDPPRHLTDFQIVCSSMKMQGISEEQFKLRTFPFTLMDRAKDWLYYMPCGSITSWTSLKKLFLEKFFPVHKASSIRKEISGIKQSQGETMYEFWERFKRLCSSCPNHQIPQQLLIQYFYEGHHTDKCPSLIGDDVEEVNALGMQEGFQRKQEPFPRSYNSYGNQGAYQARPNNYPRQSSHYSEGMQQMRETMEIIKKQLGQLASDVSEPKAQGQNKIPSQSKVSPKENVNAITLGSGKELEEPYPTKSTMDEGTSKKEEELHVLAKEIKIEDDEPIILEFVKDYGEAKETSVVKPKLDSKKEPFPTEPRKSMKENEDQDILDIFRKVEVNIPLLDAIQQVPRYVRLLKQFCTNKKMLQGKFNVGATVSAVLQRHLPPKCKDPGMFSITCSIGNTIIDNAMLDLGASLSVMPYSFYQTLKIGPLKYTDVVLQLADGSLVHPKGVLKNILIKVQHLIFPIDIFVMEMEGEITNDQCPLLLGRPFLRTSHTKIDVFDGSLTMEFDGDVIHPKLSSNLSLKTNDFVCVVEKWVKKELGTTSSTMTSEQLSKGRQRITTFRQRKDENFHLAWERFKKLCADYPQHDISQQVLIECFYQGLEVDDQLLVDNINNIPLFDRTVKDAYEALEALTQAIAPPSWIKKKNKEKLGERGKISNNTREDVNKELKEAREKLLKIDGAIIELFKAMSDTLNITVELLKEHTQCSFTNGE</sequence>
<dbReference type="AlphaFoldDB" id="A0A1R3K5E5"/>
<dbReference type="OrthoDB" id="997438at2759"/>
<dbReference type="SUPFAM" id="SSF50630">
    <property type="entry name" value="Acid proteases"/>
    <property type="match status" value="1"/>
</dbReference>
<dbReference type="CDD" id="cd00303">
    <property type="entry name" value="retropepsin_like"/>
    <property type="match status" value="1"/>
</dbReference>
<evidence type="ECO:0000259" key="2">
    <source>
        <dbReference type="Pfam" id="PF03732"/>
    </source>
</evidence>
<dbReference type="Pfam" id="PF03732">
    <property type="entry name" value="Retrotrans_gag"/>
    <property type="match status" value="2"/>
</dbReference>
<dbReference type="PANTHER" id="PTHR33223:SF3">
    <property type="match status" value="1"/>
</dbReference>
<accession>A0A1R3K5E5</accession>
<feature type="region of interest" description="Disordered" evidence="1">
    <location>
        <begin position="128"/>
        <end position="177"/>
    </location>
</feature>
<dbReference type="InterPro" id="IPR021109">
    <property type="entry name" value="Peptidase_aspartic_dom_sf"/>
</dbReference>
<dbReference type="OMA" id="VETPRCC"/>
<evidence type="ECO:0000313" key="4">
    <source>
        <dbReference type="Proteomes" id="UP000188268"/>
    </source>
</evidence>